<organism evidence="7 8">
    <name type="scientific">Sporosarcina contaminans</name>
    <dbReference type="NCBI Taxonomy" id="633403"/>
    <lineage>
        <taxon>Bacteria</taxon>
        <taxon>Bacillati</taxon>
        <taxon>Bacillota</taxon>
        <taxon>Bacilli</taxon>
        <taxon>Bacillales</taxon>
        <taxon>Caryophanaceae</taxon>
        <taxon>Sporosarcina</taxon>
    </lineage>
</organism>
<keyword evidence="2" id="KW-0815">Transposition</keyword>
<comment type="similarity">
    <text evidence="1">Belongs to the transposase IS21/IS408/IS1162 family.</text>
</comment>
<evidence type="ECO:0000259" key="6">
    <source>
        <dbReference type="PROSITE" id="PS50994"/>
    </source>
</evidence>
<protein>
    <submittedName>
        <fullName evidence="7">IS21 family transposase</fullName>
    </submittedName>
</protein>
<feature type="domain" description="HTH IS21-type" evidence="5">
    <location>
        <begin position="1"/>
        <end position="58"/>
    </location>
</feature>
<dbReference type="InterPro" id="IPR001584">
    <property type="entry name" value="Integrase_cat-core"/>
</dbReference>
<proteinExistence type="inferred from homology"/>
<dbReference type="PANTHER" id="PTHR35004:SF6">
    <property type="entry name" value="TRANSPOSASE"/>
    <property type="match status" value="1"/>
</dbReference>
<evidence type="ECO:0000313" key="8">
    <source>
        <dbReference type="Proteomes" id="UP001597231"/>
    </source>
</evidence>
<dbReference type="PANTHER" id="PTHR35004">
    <property type="entry name" value="TRANSPOSASE RV3428C-RELATED"/>
    <property type="match status" value="1"/>
</dbReference>
<evidence type="ECO:0000256" key="1">
    <source>
        <dbReference type="ARBA" id="ARBA00009277"/>
    </source>
</evidence>
<evidence type="ECO:0000313" key="7">
    <source>
        <dbReference type="EMBL" id="MFD1205687.1"/>
    </source>
</evidence>
<keyword evidence="4" id="KW-0233">DNA recombination</keyword>
<evidence type="ECO:0000259" key="5">
    <source>
        <dbReference type="PROSITE" id="PS50531"/>
    </source>
</evidence>
<dbReference type="InterPro" id="IPR017894">
    <property type="entry name" value="HTH_IS21_transposase_type"/>
</dbReference>
<dbReference type="Gene3D" id="1.10.10.60">
    <property type="entry name" value="Homeodomain-like"/>
    <property type="match status" value="1"/>
</dbReference>
<reference evidence="8" key="1">
    <citation type="journal article" date="2019" name="Int. J. Syst. Evol. Microbiol.">
        <title>The Global Catalogue of Microorganisms (GCM) 10K type strain sequencing project: providing services to taxonomists for standard genome sequencing and annotation.</title>
        <authorList>
            <consortium name="The Broad Institute Genomics Platform"/>
            <consortium name="The Broad Institute Genome Sequencing Center for Infectious Disease"/>
            <person name="Wu L."/>
            <person name="Ma J."/>
        </authorList>
    </citation>
    <scope>NUCLEOTIDE SEQUENCE [LARGE SCALE GENOMIC DNA]</scope>
    <source>
        <strain evidence="8">CCUG 53915</strain>
    </source>
</reference>
<dbReference type="Proteomes" id="UP001597231">
    <property type="component" value="Unassembled WGS sequence"/>
</dbReference>
<comment type="caution">
    <text evidence="7">The sequence shown here is derived from an EMBL/GenBank/DDBJ whole genome shotgun (WGS) entry which is preliminary data.</text>
</comment>
<dbReference type="EMBL" id="JBHTLT010000054">
    <property type="protein sequence ID" value="MFD1205687.1"/>
    <property type="molecule type" value="Genomic_DNA"/>
</dbReference>
<evidence type="ECO:0000256" key="3">
    <source>
        <dbReference type="ARBA" id="ARBA00023125"/>
    </source>
</evidence>
<sequence>IRELKQKGWTISAIARETGFDRKTIRKHLKAEATPYSEKRAKRGSKLDPFKPYLLERIKEGTTNCAVLIEEIRAKGYEGKSTILREFVQPFREAPKKQATVRFETIPGRQAQVDWAENIGEFFVDGLKRPLYAFLMILSYSRKRYIEFTTDMTQETLMKCHMNAFSYFNGIPQQLLYDNMRTVVTKHSVSQIRFNKKFEDFLSYY</sequence>
<dbReference type="PROSITE" id="PS50531">
    <property type="entry name" value="HTH_IS21"/>
    <property type="match status" value="1"/>
</dbReference>
<keyword evidence="8" id="KW-1185">Reference proteome</keyword>
<dbReference type="Gene3D" id="3.30.420.10">
    <property type="entry name" value="Ribonuclease H-like superfamily/Ribonuclease H"/>
    <property type="match status" value="1"/>
</dbReference>
<evidence type="ECO:0000256" key="2">
    <source>
        <dbReference type="ARBA" id="ARBA00022578"/>
    </source>
</evidence>
<feature type="non-terminal residue" evidence="7">
    <location>
        <position position="1"/>
    </location>
</feature>
<accession>A0ABW3TYV2</accession>
<dbReference type="Pfam" id="PF00665">
    <property type="entry name" value="rve"/>
    <property type="match status" value="1"/>
</dbReference>
<keyword evidence="3" id="KW-0238">DNA-binding</keyword>
<evidence type="ECO:0000256" key="4">
    <source>
        <dbReference type="ARBA" id="ARBA00023172"/>
    </source>
</evidence>
<dbReference type="NCBIfam" id="NF033546">
    <property type="entry name" value="transpos_IS21"/>
    <property type="match status" value="1"/>
</dbReference>
<feature type="domain" description="Integrase catalytic" evidence="6">
    <location>
        <begin position="103"/>
        <end position="205"/>
    </location>
</feature>
<name>A0ABW3TYV2_9BACL</name>
<gene>
    <name evidence="7" type="primary">istA</name>
    <name evidence="7" type="ORF">ACFQ38_11310</name>
</gene>
<dbReference type="RefSeq" id="WP_381480940.1">
    <property type="nucleotide sequence ID" value="NZ_JBHTLT010000054.1"/>
</dbReference>
<dbReference type="InterPro" id="IPR036397">
    <property type="entry name" value="RNaseH_sf"/>
</dbReference>
<dbReference type="PROSITE" id="PS50994">
    <property type="entry name" value="INTEGRASE"/>
    <property type="match status" value="1"/>
</dbReference>
<feature type="non-terminal residue" evidence="7">
    <location>
        <position position="205"/>
    </location>
</feature>